<sequence length="132" mass="14736">MAIEMRVYAEITEIDPKVMGGLTWRQMGAVGILAFATAAVGFVLFMVFGLESIRMLPFAIAPVAAPVGAWAWVRPMGIRTEKWAPHMLRTSLSPKRLLYLNHSPNSEDSVRFPGRNNHVSWKEAKRRKEAGA</sequence>
<keyword evidence="3" id="KW-1185">Reference proteome</keyword>
<keyword evidence="1" id="KW-0812">Transmembrane</keyword>
<dbReference type="InterPro" id="IPR024414">
    <property type="entry name" value="Uncharacterised_PrgI"/>
</dbReference>
<proteinExistence type="predicted"/>
<feature type="transmembrane region" description="Helical" evidence="1">
    <location>
        <begin position="27"/>
        <end position="49"/>
    </location>
</feature>
<dbReference type="Proteomes" id="UP000678513">
    <property type="component" value="Chromosome"/>
</dbReference>
<name>A0ABX7Y3H4_9ACTN</name>
<evidence type="ECO:0000313" key="3">
    <source>
        <dbReference type="Proteomes" id="UP000678513"/>
    </source>
</evidence>
<dbReference type="EMBL" id="CP072384">
    <property type="protein sequence ID" value="QUC07406.1"/>
    <property type="molecule type" value="Genomic_DNA"/>
</dbReference>
<evidence type="ECO:0000313" key="2">
    <source>
        <dbReference type="EMBL" id="QUC07406.1"/>
    </source>
</evidence>
<feature type="transmembrane region" description="Helical" evidence="1">
    <location>
        <begin position="55"/>
        <end position="73"/>
    </location>
</feature>
<dbReference type="Pfam" id="PF12666">
    <property type="entry name" value="PrgI"/>
    <property type="match status" value="1"/>
</dbReference>
<dbReference type="RefSeq" id="WP_212321840.1">
    <property type="nucleotide sequence ID" value="NZ_AP024463.1"/>
</dbReference>
<protein>
    <submittedName>
        <fullName evidence="2">PrgI family protein</fullName>
    </submittedName>
</protein>
<keyword evidence="1" id="KW-1133">Transmembrane helix</keyword>
<evidence type="ECO:0000256" key="1">
    <source>
        <dbReference type="SAM" id="Phobius"/>
    </source>
</evidence>
<keyword evidence="1" id="KW-0472">Membrane</keyword>
<reference evidence="2 3" key="1">
    <citation type="submission" date="2021-03" db="EMBL/GenBank/DDBJ databases">
        <title>Human Oral Microbial Genomes.</title>
        <authorList>
            <person name="Johnston C.D."/>
            <person name="Chen T."/>
            <person name="Dewhirst F.E."/>
        </authorList>
    </citation>
    <scope>NUCLEOTIDE SEQUENCE [LARGE SCALE GENOMIC DNA]</scope>
    <source>
        <strain evidence="2 3">DSMZ 100122</strain>
    </source>
</reference>
<gene>
    <name evidence="2" type="ORF">J5A65_10730</name>
</gene>
<organism evidence="2 3">
    <name type="scientific">Arachnia rubra</name>
    <dbReference type="NCBI Taxonomy" id="1547448"/>
    <lineage>
        <taxon>Bacteria</taxon>
        <taxon>Bacillati</taxon>
        <taxon>Actinomycetota</taxon>
        <taxon>Actinomycetes</taxon>
        <taxon>Propionibacteriales</taxon>
        <taxon>Propionibacteriaceae</taxon>
        <taxon>Arachnia</taxon>
    </lineage>
</organism>
<accession>A0ABX7Y3H4</accession>